<accession>A0AAE0D7R5</accession>
<feature type="compositionally biased region" description="Pro residues" evidence="1">
    <location>
        <begin position="7"/>
        <end position="19"/>
    </location>
</feature>
<feature type="region of interest" description="Disordered" evidence="1">
    <location>
        <begin position="1"/>
        <end position="94"/>
    </location>
</feature>
<evidence type="ECO:0000313" key="3">
    <source>
        <dbReference type="Proteomes" id="UP001281614"/>
    </source>
</evidence>
<organism evidence="2 3">
    <name type="scientific">Colletotrichum kahawae</name>
    <name type="common">Coffee berry disease fungus</name>
    <dbReference type="NCBI Taxonomy" id="34407"/>
    <lineage>
        <taxon>Eukaryota</taxon>
        <taxon>Fungi</taxon>
        <taxon>Dikarya</taxon>
        <taxon>Ascomycota</taxon>
        <taxon>Pezizomycotina</taxon>
        <taxon>Sordariomycetes</taxon>
        <taxon>Hypocreomycetidae</taxon>
        <taxon>Glomerellales</taxon>
        <taxon>Glomerellaceae</taxon>
        <taxon>Colletotrichum</taxon>
        <taxon>Colletotrichum gloeosporioides species complex</taxon>
    </lineage>
</organism>
<reference evidence="2" key="1">
    <citation type="submission" date="2023-02" db="EMBL/GenBank/DDBJ databases">
        <title>Colletotrichum kahawae CIFC_Que2 genome sequencing and assembly.</title>
        <authorList>
            <person name="Baroncelli R."/>
        </authorList>
    </citation>
    <scope>NUCLEOTIDE SEQUENCE</scope>
    <source>
        <strain evidence="2">CIFC_Que2</strain>
    </source>
</reference>
<feature type="compositionally biased region" description="Pro residues" evidence="1">
    <location>
        <begin position="60"/>
        <end position="69"/>
    </location>
</feature>
<dbReference type="AlphaFoldDB" id="A0AAE0D7R5"/>
<keyword evidence="3" id="KW-1185">Reference proteome</keyword>
<gene>
    <name evidence="2" type="ORF">CKAH01_04824</name>
</gene>
<name>A0AAE0D7R5_COLKA</name>
<dbReference type="Proteomes" id="UP001281614">
    <property type="component" value="Unassembled WGS sequence"/>
</dbReference>
<protein>
    <submittedName>
        <fullName evidence="2">Uncharacterized protein</fullName>
    </submittedName>
</protein>
<evidence type="ECO:0000313" key="2">
    <source>
        <dbReference type="EMBL" id="KAK2764659.1"/>
    </source>
</evidence>
<sequence>MPQSLPARPPSPSPSPSPWPSLLEPHPPKRMDAHSPTPKTRTGLGPLLGTDPDVPCPIESIPPVPPANHPPQASVMADRPTDRPPDRPPPPCPFRLEFPSRVPRFGSRHAEAQAVFFFLSVPERGQHIVLPLHPRPDKQNLDTSPGLQSRKELASLDFFAGQRVEWTAAVSFPGARTPVLKAKKRRKARL</sequence>
<evidence type="ECO:0000256" key="1">
    <source>
        <dbReference type="SAM" id="MobiDB-lite"/>
    </source>
</evidence>
<proteinExistence type="predicted"/>
<comment type="caution">
    <text evidence="2">The sequence shown here is derived from an EMBL/GenBank/DDBJ whole genome shotgun (WGS) entry which is preliminary data.</text>
</comment>
<dbReference type="EMBL" id="VYYT01000135">
    <property type="protein sequence ID" value="KAK2764659.1"/>
    <property type="molecule type" value="Genomic_DNA"/>
</dbReference>